<gene>
    <name evidence="1" type="ORF">RCOM_2053470</name>
</gene>
<accession>B9TPW5</accession>
<dbReference type="InParanoid" id="B9TPW5"/>
<dbReference type="InterPro" id="IPR011042">
    <property type="entry name" value="6-blade_b-propeller_TolB-like"/>
</dbReference>
<evidence type="ECO:0000313" key="1">
    <source>
        <dbReference type="EMBL" id="EEF22099.1"/>
    </source>
</evidence>
<protein>
    <recommendedName>
        <fullName evidence="3">SMP-30/Gluconolactonase/LRE-like region domain-containing protein</fullName>
    </recommendedName>
</protein>
<sequence length="176" mass="19296">MLDIGPDAPATAAPAPDARVKKLEDGFYSIAGAAVDSKGKLYFVDRRFNRIYSWSKQGGLAVVRDAPLDPVNLAIDKSGAIMVVSSFGPAGTVYSFDPKQPAGPITVIKPTPVKQNKRARVVVPVNFWQNGEFRDQLNFDTYEFTTLAEMFARDVALPKQREYVSPDGSLVLPAYR</sequence>
<evidence type="ECO:0000313" key="2">
    <source>
        <dbReference type="Proteomes" id="UP000008311"/>
    </source>
</evidence>
<reference evidence="2" key="1">
    <citation type="journal article" date="2010" name="Nat. Biotechnol.">
        <title>Draft genome sequence of the oilseed species Ricinus communis.</title>
        <authorList>
            <person name="Chan A.P."/>
            <person name="Crabtree J."/>
            <person name="Zhao Q."/>
            <person name="Lorenzi H."/>
            <person name="Orvis J."/>
            <person name="Puiu D."/>
            <person name="Melake-Berhan A."/>
            <person name="Jones K.M."/>
            <person name="Redman J."/>
            <person name="Chen G."/>
            <person name="Cahoon E.B."/>
            <person name="Gedil M."/>
            <person name="Stanke M."/>
            <person name="Haas B.J."/>
            <person name="Wortman J.R."/>
            <person name="Fraser-Liggett C.M."/>
            <person name="Ravel J."/>
            <person name="Rabinowicz P.D."/>
        </authorList>
    </citation>
    <scope>NUCLEOTIDE SEQUENCE [LARGE SCALE GENOMIC DNA]</scope>
    <source>
        <strain evidence="2">cv. Hale</strain>
    </source>
</reference>
<proteinExistence type="predicted"/>
<keyword evidence="2" id="KW-1185">Reference proteome</keyword>
<dbReference type="SUPFAM" id="SSF63829">
    <property type="entry name" value="Calcium-dependent phosphotriesterase"/>
    <property type="match status" value="1"/>
</dbReference>
<name>B9TPW5_RICCO</name>
<dbReference type="Gene3D" id="2.120.10.30">
    <property type="entry name" value="TolB, C-terminal domain"/>
    <property type="match status" value="1"/>
</dbReference>
<evidence type="ECO:0008006" key="3">
    <source>
        <dbReference type="Google" id="ProtNLM"/>
    </source>
</evidence>
<organism evidence="1 2">
    <name type="scientific">Ricinus communis</name>
    <name type="common">Castor bean</name>
    <dbReference type="NCBI Taxonomy" id="3988"/>
    <lineage>
        <taxon>Eukaryota</taxon>
        <taxon>Viridiplantae</taxon>
        <taxon>Streptophyta</taxon>
        <taxon>Embryophyta</taxon>
        <taxon>Tracheophyta</taxon>
        <taxon>Spermatophyta</taxon>
        <taxon>Magnoliopsida</taxon>
        <taxon>eudicotyledons</taxon>
        <taxon>Gunneridae</taxon>
        <taxon>Pentapetalae</taxon>
        <taxon>rosids</taxon>
        <taxon>fabids</taxon>
        <taxon>Malpighiales</taxon>
        <taxon>Euphorbiaceae</taxon>
        <taxon>Acalyphoideae</taxon>
        <taxon>Acalypheae</taxon>
        <taxon>Ricinus</taxon>
    </lineage>
</organism>
<dbReference type="Proteomes" id="UP000008311">
    <property type="component" value="Unassembled WGS sequence"/>
</dbReference>
<feature type="non-terminal residue" evidence="1">
    <location>
        <position position="176"/>
    </location>
</feature>
<dbReference type="AlphaFoldDB" id="B9TPW5"/>
<dbReference type="EMBL" id="EQ997126">
    <property type="protein sequence ID" value="EEF22099.1"/>
    <property type="molecule type" value="Genomic_DNA"/>
</dbReference>